<dbReference type="OrthoDB" id="8162at10239"/>
<name>K4FBA9_9CAUD</name>
<gene>
    <name evidence="8" type="ORF">GAP52_030</name>
</gene>
<keyword evidence="3" id="KW-1003">Cell membrane</keyword>
<dbReference type="NCBIfam" id="TIGR01528">
    <property type="entry name" value="NMN_trans_PnuC"/>
    <property type="match status" value="1"/>
</dbReference>
<keyword evidence="4 7" id="KW-0812">Transmembrane</keyword>
<keyword evidence="9" id="KW-1185">Reference proteome</keyword>
<dbReference type="InterPro" id="IPR006419">
    <property type="entry name" value="NMN_transpt_PnuC"/>
</dbReference>
<dbReference type="RefSeq" id="YP_006987679.1">
    <property type="nucleotide sequence ID" value="NC_019402.1"/>
</dbReference>
<reference evidence="8 9" key="1">
    <citation type="submission" date="2011-10" db="EMBL/GenBank/DDBJ databases">
        <authorList>
            <person name="Burke D."/>
        </authorList>
    </citation>
    <scope>NUCLEOTIDE SEQUENCE [LARGE SCALE GENOMIC DNA]</scope>
    <source>
        <strain evidence="8">VB_CsaP_GAP-52</strain>
    </source>
</reference>
<dbReference type="KEGG" id="vg:13994344"/>
<dbReference type="PANTHER" id="PTHR36122:SF2">
    <property type="entry name" value="NICOTINAMIDE RIBOSIDE TRANSPORTER PNUC"/>
    <property type="match status" value="1"/>
</dbReference>
<evidence type="ECO:0000313" key="9">
    <source>
        <dbReference type="Proteomes" id="UP000000456"/>
    </source>
</evidence>
<evidence type="ECO:0000256" key="2">
    <source>
        <dbReference type="ARBA" id="ARBA00022448"/>
    </source>
</evidence>
<feature type="transmembrane region" description="Helical" evidence="7">
    <location>
        <begin position="156"/>
        <end position="174"/>
    </location>
</feature>
<keyword evidence="5 7" id="KW-1133">Transmembrane helix</keyword>
<evidence type="ECO:0000256" key="4">
    <source>
        <dbReference type="ARBA" id="ARBA00022692"/>
    </source>
</evidence>
<feature type="transmembrane region" description="Helical" evidence="7">
    <location>
        <begin position="26"/>
        <end position="43"/>
    </location>
</feature>
<dbReference type="PANTHER" id="PTHR36122">
    <property type="entry name" value="NICOTINAMIDE RIBOSIDE TRANSPORTER PNUC"/>
    <property type="match status" value="1"/>
</dbReference>
<organism evidence="8 9">
    <name type="scientific">Cronobacter phage vB_CsaP_GAP52</name>
    <dbReference type="NCBI Taxonomy" id="1141137"/>
    <lineage>
        <taxon>Viruses</taxon>
        <taxon>Duplodnaviria</taxon>
        <taxon>Heunggongvirae</taxon>
        <taxon>Uroviricota</taxon>
        <taxon>Caudoviricetes</taxon>
        <taxon>Grimontviridae</taxon>
        <taxon>Crifsvirus</taxon>
        <taxon>Crifsvirus GAP52</taxon>
    </lineage>
</organism>
<feature type="transmembrane region" description="Helical" evidence="7">
    <location>
        <begin position="72"/>
        <end position="90"/>
    </location>
</feature>
<comment type="subcellular location">
    <subcellularLocation>
        <location evidence="1">Cell membrane</location>
        <topology evidence="1">Multi-pass membrane protein</topology>
    </subcellularLocation>
</comment>
<evidence type="ECO:0000313" key="8">
    <source>
        <dbReference type="EMBL" id="AFC22024.1"/>
    </source>
</evidence>
<dbReference type="PROSITE" id="PS51257">
    <property type="entry name" value="PROKAR_LIPOPROTEIN"/>
    <property type="match status" value="1"/>
</dbReference>
<evidence type="ECO:0000256" key="3">
    <source>
        <dbReference type="ARBA" id="ARBA00022475"/>
    </source>
</evidence>
<protein>
    <submittedName>
        <fullName evidence="8">Putative nicotinamide ribonucleoside or mononucleotide transporter</fullName>
    </submittedName>
</protein>
<accession>K4FBA9</accession>
<dbReference type="GeneID" id="13994344"/>
<dbReference type="GO" id="GO:0034257">
    <property type="term" value="F:nicotinamide riboside transmembrane transporter activity"/>
    <property type="evidence" value="ECO:0007669"/>
    <property type="project" value="InterPro"/>
</dbReference>
<dbReference type="GO" id="GO:0005886">
    <property type="term" value="C:plasma membrane"/>
    <property type="evidence" value="ECO:0007669"/>
    <property type="project" value="UniProtKB-SubCell"/>
</dbReference>
<dbReference type="Pfam" id="PF04973">
    <property type="entry name" value="NMN_transporter"/>
    <property type="match status" value="1"/>
</dbReference>
<feature type="transmembrane region" description="Helical" evidence="7">
    <location>
        <begin position="106"/>
        <end position="124"/>
    </location>
</feature>
<evidence type="ECO:0000256" key="1">
    <source>
        <dbReference type="ARBA" id="ARBA00004651"/>
    </source>
</evidence>
<evidence type="ECO:0000256" key="6">
    <source>
        <dbReference type="ARBA" id="ARBA00023136"/>
    </source>
</evidence>
<sequence length="207" mass="23123">MLKYFWSAIATVGVLASCYISNASSIITTASVIGVLFVLGVAFKNAWTNLLGAALTLIYGYLSYSAGYYANALINVIVLFPLQLVAFWFWRKTEGKTFTLTEDWKRAIIVLSGVGILISCTLTKSYGSHLWIHDGVSAILVIVATFLLMLKVKEQWYAWIPYNALEVFMWFMAASLNPDMLAIFVMRSIFFANSLIGAYEWFGKKSA</sequence>
<keyword evidence="2" id="KW-0813">Transport</keyword>
<feature type="transmembrane region" description="Helical" evidence="7">
    <location>
        <begin position="130"/>
        <end position="149"/>
    </location>
</feature>
<proteinExistence type="predicted"/>
<evidence type="ECO:0000256" key="5">
    <source>
        <dbReference type="ARBA" id="ARBA00022989"/>
    </source>
</evidence>
<dbReference type="Proteomes" id="UP000000456">
    <property type="component" value="Segment"/>
</dbReference>
<keyword evidence="6 7" id="KW-0472">Membrane</keyword>
<evidence type="ECO:0000256" key="7">
    <source>
        <dbReference type="SAM" id="Phobius"/>
    </source>
</evidence>
<feature type="transmembrane region" description="Helical" evidence="7">
    <location>
        <begin position="180"/>
        <end position="202"/>
    </location>
</feature>
<dbReference type="EMBL" id="JN882286">
    <property type="protein sequence ID" value="AFC22024.1"/>
    <property type="molecule type" value="Genomic_DNA"/>
</dbReference>